<keyword evidence="2" id="KW-0479">Metal-binding</keyword>
<dbReference type="InterPro" id="IPR014710">
    <property type="entry name" value="RmlC-like_jellyroll"/>
</dbReference>
<dbReference type="InterPro" id="IPR010300">
    <property type="entry name" value="CDO_1"/>
</dbReference>
<dbReference type="RefSeq" id="WP_386430646.1">
    <property type="nucleotide sequence ID" value="NZ_JBHSBB010000013.1"/>
</dbReference>
<evidence type="ECO:0000313" key="8">
    <source>
        <dbReference type="Proteomes" id="UP001595765"/>
    </source>
</evidence>
<dbReference type="InterPro" id="IPR011051">
    <property type="entry name" value="RmlC_Cupin_sf"/>
</dbReference>
<accession>A0ABV8HNN8</accession>
<dbReference type="EMBL" id="JBHSBB010000013">
    <property type="protein sequence ID" value="MFC4033560.1"/>
    <property type="molecule type" value="Genomic_DNA"/>
</dbReference>
<dbReference type="PANTHER" id="PTHR12918:SF1">
    <property type="entry name" value="CYSTEINE DIOXYGENASE TYPE 1"/>
    <property type="match status" value="1"/>
</dbReference>
<evidence type="ECO:0000256" key="5">
    <source>
        <dbReference type="ARBA" id="ARBA00023004"/>
    </source>
</evidence>
<dbReference type="GO" id="GO:0051213">
    <property type="term" value="F:dioxygenase activity"/>
    <property type="evidence" value="ECO:0007669"/>
    <property type="project" value="UniProtKB-KW"/>
</dbReference>
<comment type="similarity">
    <text evidence="1">Belongs to the cysteine dioxygenase family.</text>
</comment>
<dbReference type="SUPFAM" id="SSF51182">
    <property type="entry name" value="RmlC-like cupins"/>
    <property type="match status" value="1"/>
</dbReference>
<keyword evidence="4" id="KW-0560">Oxidoreductase</keyword>
<feature type="region of interest" description="Disordered" evidence="6">
    <location>
        <begin position="1"/>
        <end position="41"/>
    </location>
</feature>
<dbReference type="Proteomes" id="UP001595765">
    <property type="component" value="Unassembled WGS sequence"/>
</dbReference>
<protein>
    <submittedName>
        <fullName evidence="7">Cysteine dioxygenase</fullName>
    </submittedName>
</protein>
<evidence type="ECO:0000256" key="4">
    <source>
        <dbReference type="ARBA" id="ARBA00023002"/>
    </source>
</evidence>
<dbReference type="Gene3D" id="2.60.120.10">
    <property type="entry name" value="Jelly Rolls"/>
    <property type="match status" value="1"/>
</dbReference>
<dbReference type="Pfam" id="PF05995">
    <property type="entry name" value="CDO_I"/>
    <property type="match status" value="1"/>
</dbReference>
<sequence>MTTPTAASSTTTPTAAGASAAAPVTASPSTSPSQSPTAPTAADLLDFARKVAADHALVGELPLDPEGRTWVRLEGPGGAEAWLIGWPPGAETGWHDHGGSYGVFVTAAGELTERSLSVPLPTEGWRSLELAEGLDRQRILPEGVGRAFGREHVHQVENRSPTGHAVSVHAYYPPLPLIRRYSRKGSTLRLEMVERPEEW</sequence>
<evidence type="ECO:0000256" key="3">
    <source>
        <dbReference type="ARBA" id="ARBA00022964"/>
    </source>
</evidence>
<evidence type="ECO:0000256" key="2">
    <source>
        <dbReference type="ARBA" id="ARBA00022723"/>
    </source>
</evidence>
<proteinExistence type="inferred from homology"/>
<reference evidence="8" key="1">
    <citation type="journal article" date="2019" name="Int. J. Syst. Evol. Microbiol.">
        <title>The Global Catalogue of Microorganisms (GCM) 10K type strain sequencing project: providing services to taxonomists for standard genome sequencing and annotation.</title>
        <authorList>
            <consortium name="The Broad Institute Genomics Platform"/>
            <consortium name="The Broad Institute Genome Sequencing Center for Infectious Disease"/>
            <person name="Wu L."/>
            <person name="Ma J."/>
        </authorList>
    </citation>
    <scope>NUCLEOTIDE SEQUENCE [LARGE SCALE GENOMIC DNA]</scope>
    <source>
        <strain evidence="8">CGMCC 4.7237</strain>
    </source>
</reference>
<keyword evidence="5" id="KW-0408">Iron</keyword>
<keyword evidence="8" id="KW-1185">Reference proteome</keyword>
<comment type="caution">
    <text evidence="7">The sequence shown here is derived from an EMBL/GenBank/DDBJ whole genome shotgun (WGS) entry which is preliminary data.</text>
</comment>
<gene>
    <name evidence="7" type="ORF">ACFO3J_19040</name>
</gene>
<evidence type="ECO:0000256" key="6">
    <source>
        <dbReference type="SAM" id="MobiDB-lite"/>
    </source>
</evidence>
<evidence type="ECO:0000256" key="1">
    <source>
        <dbReference type="ARBA" id="ARBA00006622"/>
    </source>
</evidence>
<dbReference type="CDD" id="cd10548">
    <property type="entry name" value="cupin_CDO"/>
    <property type="match status" value="1"/>
</dbReference>
<evidence type="ECO:0000313" key="7">
    <source>
        <dbReference type="EMBL" id="MFC4033560.1"/>
    </source>
</evidence>
<dbReference type="PANTHER" id="PTHR12918">
    <property type="entry name" value="CYSTEINE DIOXYGENASE"/>
    <property type="match status" value="1"/>
</dbReference>
<keyword evidence="3 7" id="KW-0223">Dioxygenase</keyword>
<organism evidence="7 8">
    <name type="scientific">Streptomyces polygonati</name>
    <dbReference type="NCBI Taxonomy" id="1617087"/>
    <lineage>
        <taxon>Bacteria</taxon>
        <taxon>Bacillati</taxon>
        <taxon>Actinomycetota</taxon>
        <taxon>Actinomycetes</taxon>
        <taxon>Kitasatosporales</taxon>
        <taxon>Streptomycetaceae</taxon>
        <taxon>Streptomyces</taxon>
    </lineage>
</organism>
<name>A0ABV8HNN8_9ACTN</name>